<feature type="domain" description="SpaA-like prealbumin fold" evidence="4">
    <location>
        <begin position="38"/>
        <end position="120"/>
    </location>
</feature>
<sequence>MEAMNDKNNPFNQKCQRCCCCCCCPHPYPPPPPPSGLGSFTAVKRDGDTNLPLAGAVYSLYRLNNAEPAATAASDITGALRFTDLEPGEYILSETTAPEGYQSNPETFMVVVDEQGNVTINGEIAEGFSIYDTLAPQPARFLFLKTDGQTGQPLSGAVFRLLSGETAASDDDGVVDFGFLLPGTYTMTEVSPPDGYDPNTEEYAVTVNPDGSIYVNGVPLADFTVANTPSLPLSPTPVIYSITEGDMFILGEGVPGAELVVLLPDGTKVTTTVNENGIWLVPIPSGIVLFAGQTVYAYQTVPGYAPSENASFVVQPRN</sequence>
<dbReference type="PANTHER" id="PTHR36108">
    <property type="entry name" value="COLOSSIN-B-RELATED"/>
    <property type="match status" value="1"/>
</dbReference>
<evidence type="ECO:0000313" key="5">
    <source>
        <dbReference type="EMBL" id="MBC8540162.1"/>
    </source>
</evidence>
<keyword evidence="2" id="KW-0964">Secreted</keyword>
<keyword evidence="3" id="KW-0732">Signal</keyword>
<dbReference type="Gene3D" id="2.60.40.10">
    <property type="entry name" value="Immunoglobulins"/>
    <property type="match status" value="3"/>
</dbReference>
<dbReference type="InterPro" id="IPR041033">
    <property type="entry name" value="SpaA_PFL_dom_1"/>
</dbReference>
<dbReference type="PANTHER" id="PTHR36108:SF13">
    <property type="entry name" value="COLOSSIN-B-RELATED"/>
    <property type="match status" value="1"/>
</dbReference>
<reference evidence="5" key="1">
    <citation type="submission" date="2020-08" db="EMBL/GenBank/DDBJ databases">
        <title>Genome public.</title>
        <authorList>
            <person name="Liu C."/>
            <person name="Sun Q."/>
        </authorList>
    </citation>
    <scope>NUCLEOTIDE SEQUENCE</scope>
    <source>
        <strain evidence="5">H8</strain>
    </source>
</reference>
<organism evidence="5 6">
    <name type="scientific">Congzhengia minquanensis</name>
    <dbReference type="NCBI Taxonomy" id="2763657"/>
    <lineage>
        <taxon>Bacteria</taxon>
        <taxon>Bacillati</taxon>
        <taxon>Bacillota</taxon>
        <taxon>Clostridia</taxon>
        <taxon>Eubacteriales</taxon>
        <taxon>Oscillospiraceae</taxon>
        <taxon>Congzhengia</taxon>
    </lineage>
</organism>
<keyword evidence="6" id="KW-1185">Reference proteome</keyword>
<dbReference type="RefSeq" id="WP_249311283.1">
    <property type="nucleotide sequence ID" value="NZ_JACRSU010000001.1"/>
</dbReference>
<comment type="caution">
    <text evidence="5">The sequence shown here is derived from an EMBL/GenBank/DDBJ whole genome shotgun (WGS) entry which is preliminary data.</text>
</comment>
<dbReference type="EMBL" id="JACRSU010000001">
    <property type="protein sequence ID" value="MBC8540162.1"/>
    <property type="molecule type" value="Genomic_DNA"/>
</dbReference>
<protein>
    <recommendedName>
        <fullName evidence="4">SpaA-like prealbumin fold domain-containing protein</fullName>
    </recommendedName>
</protein>
<name>A0A926DLY2_9FIRM</name>
<evidence type="ECO:0000256" key="3">
    <source>
        <dbReference type="ARBA" id="ARBA00022729"/>
    </source>
</evidence>
<evidence type="ECO:0000256" key="2">
    <source>
        <dbReference type="ARBA" id="ARBA00022525"/>
    </source>
</evidence>
<dbReference type="InterPro" id="IPR013783">
    <property type="entry name" value="Ig-like_fold"/>
</dbReference>
<evidence type="ECO:0000256" key="1">
    <source>
        <dbReference type="ARBA" id="ARBA00007257"/>
    </source>
</evidence>
<evidence type="ECO:0000259" key="4">
    <source>
        <dbReference type="Pfam" id="PF17802"/>
    </source>
</evidence>
<comment type="similarity">
    <text evidence="1">Belongs to the serine-aspartate repeat-containing protein (SDr) family.</text>
</comment>
<dbReference type="AlphaFoldDB" id="A0A926DLY2"/>
<dbReference type="Proteomes" id="UP000611762">
    <property type="component" value="Unassembled WGS sequence"/>
</dbReference>
<feature type="domain" description="SpaA-like prealbumin fold" evidence="4">
    <location>
        <begin position="142"/>
        <end position="215"/>
    </location>
</feature>
<proteinExistence type="inferred from homology"/>
<evidence type="ECO:0000313" key="6">
    <source>
        <dbReference type="Proteomes" id="UP000611762"/>
    </source>
</evidence>
<dbReference type="SUPFAM" id="SSF49478">
    <property type="entry name" value="Cna protein B-type domain"/>
    <property type="match status" value="2"/>
</dbReference>
<gene>
    <name evidence="5" type="ORF">H8698_04140</name>
</gene>
<accession>A0A926DLY2</accession>
<dbReference type="Pfam" id="PF17802">
    <property type="entry name" value="SpaA"/>
    <property type="match status" value="2"/>
</dbReference>